<dbReference type="EMBL" id="LHUJ01000005">
    <property type="protein sequence ID" value="KOR50213.1"/>
    <property type="molecule type" value="Genomic_DNA"/>
</dbReference>
<comment type="caution">
    <text evidence="1">The sequence shown here is derived from an EMBL/GenBank/DDBJ whole genome shotgun (WGS) entry which is preliminary data.</text>
</comment>
<dbReference type="AlphaFoldDB" id="A0AAP1F096"/>
<dbReference type="Proteomes" id="UP000036790">
    <property type="component" value="Unassembled WGS sequence"/>
</dbReference>
<organism evidence="1 2">
    <name type="scientific">Xanthomonas oryzae</name>
    <dbReference type="NCBI Taxonomy" id="347"/>
    <lineage>
        <taxon>Bacteria</taxon>
        <taxon>Pseudomonadati</taxon>
        <taxon>Pseudomonadota</taxon>
        <taxon>Gammaproteobacteria</taxon>
        <taxon>Lysobacterales</taxon>
        <taxon>Lysobacteraceae</taxon>
        <taxon>Xanthomonas</taxon>
    </lineage>
</organism>
<evidence type="ECO:0000313" key="1">
    <source>
        <dbReference type="EMBL" id="KOR50213.1"/>
    </source>
</evidence>
<reference evidence="1 2" key="1">
    <citation type="submission" date="2015-07" db="EMBL/GenBank/DDBJ databases">
        <authorList>
            <consortium name="Consortium for Microbial Forensics and Genomics (microFORGE)"/>
            <person name="Knight B.M."/>
            <person name="Roberts D.P."/>
            <person name="Lin D."/>
            <person name="Hari K."/>
            <person name="Fletcher J."/>
            <person name="Melcher U."/>
            <person name="Blagden T."/>
            <person name="Winegar R.A."/>
        </authorList>
    </citation>
    <scope>NUCLEOTIDE SEQUENCE [LARGE SCALE GENOMIC DNA]</scope>
    <source>
        <strain evidence="1 2">X11-5A</strain>
    </source>
</reference>
<sequence length="214" mass="23312">MAAMPGQAQEALDLTPYLKRDQIERIKISPDGDYFALTMPMEDRTVLGIVRRKDKGATARVTSGANSVVDDFGWAGNERVVVSMAHRFGSRDEPAAIGELHALDADGKNGRLLASPYGTNPDINGAQLKMDLDTATSMLDILPDDQRNILVVAIPFGGDPNVRVDKLDIQTGRRSTVAIAPVRRADFVTDRQGRIRFASGADVKNASKLYCRDN</sequence>
<dbReference type="SUPFAM" id="SSF82171">
    <property type="entry name" value="DPP6 N-terminal domain-like"/>
    <property type="match status" value="1"/>
</dbReference>
<name>A0AAP1F096_9XANT</name>
<proteinExistence type="predicted"/>
<protein>
    <submittedName>
        <fullName evidence="1">Uncharacterized protein</fullName>
    </submittedName>
</protein>
<evidence type="ECO:0000313" key="2">
    <source>
        <dbReference type="Proteomes" id="UP000036790"/>
    </source>
</evidence>
<accession>A0AAP1F096</accession>
<gene>
    <name evidence="1" type="ORF">ADT25_00105</name>
</gene>
<reference evidence="1 2" key="2">
    <citation type="submission" date="2015-09" db="EMBL/GenBank/DDBJ databases">
        <title>Draft genome sequence of Xanthomonas oryzae pv. USA str. X11-5A.</title>
        <authorList>
            <person name="Knight B.M."/>
            <person name="Roberts D.P."/>
            <person name="Lin D."/>
            <person name="Hari K."/>
            <person name="Fletcher J."/>
            <person name="Melcher U."/>
            <person name="Blagden T."/>
            <person name="Winegar R.A."/>
        </authorList>
    </citation>
    <scope>NUCLEOTIDE SEQUENCE [LARGE SCALE GENOMIC DNA]</scope>
    <source>
        <strain evidence="1 2">X11-5A</strain>
    </source>
</reference>